<evidence type="ECO:0000313" key="3">
    <source>
        <dbReference type="Proteomes" id="UP000451233"/>
    </source>
</evidence>
<dbReference type="AlphaFoldDB" id="A0A7K1Y293"/>
<name>A0A7K1Y293_9SPHI</name>
<gene>
    <name evidence="2" type="ORF">GS398_18980</name>
</gene>
<comment type="caution">
    <text evidence="2">The sequence shown here is derived from an EMBL/GenBank/DDBJ whole genome shotgun (WGS) entry which is preliminary data.</text>
</comment>
<dbReference type="EMBL" id="WVHS01000005">
    <property type="protein sequence ID" value="MXV17390.1"/>
    <property type="molecule type" value="Genomic_DNA"/>
</dbReference>
<protein>
    <recommendedName>
        <fullName evidence="4">Oligosaccharide repeat unit polymerase</fullName>
    </recommendedName>
</protein>
<keyword evidence="1" id="KW-0812">Transmembrane</keyword>
<feature type="transmembrane region" description="Helical" evidence="1">
    <location>
        <begin position="329"/>
        <end position="346"/>
    </location>
</feature>
<keyword evidence="1" id="KW-0472">Membrane</keyword>
<dbReference type="Proteomes" id="UP000451233">
    <property type="component" value="Unassembled WGS sequence"/>
</dbReference>
<accession>A0A7K1Y293</accession>
<evidence type="ECO:0000313" key="2">
    <source>
        <dbReference type="EMBL" id="MXV17390.1"/>
    </source>
</evidence>
<keyword evidence="3" id="KW-1185">Reference proteome</keyword>
<evidence type="ECO:0008006" key="4">
    <source>
        <dbReference type="Google" id="ProtNLM"/>
    </source>
</evidence>
<keyword evidence="1" id="KW-1133">Transmembrane helix</keyword>
<reference evidence="2 3" key="1">
    <citation type="submission" date="2019-11" db="EMBL/GenBank/DDBJ databases">
        <title>Pedobacter sp. HMF7056 Genome sequencing and assembly.</title>
        <authorList>
            <person name="Kang H."/>
            <person name="Kim H."/>
            <person name="Joh K."/>
        </authorList>
    </citation>
    <scope>NUCLEOTIDE SEQUENCE [LARGE SCALE GENOMIC DNA]</scope>
    <source>
        <strain evidence="2 3">HMF7056</strain>
    </source>
</reference>
<feature type="transmembrane region" description="Helical" evidence="1">
    <location>
        <begin position="60"/>
        <end position="80"/>
    </location>
</feature>
<evidence type="ECO:0000256" key="1">
    <source>
        <dbReference type="SAM" id="Phobius"/>
    </source>
</evidence>
<organism evidence="2 3">
    <name type="scientific">Hufsiella ginkgonis</name>
    <dbReference type="NCBI Taxonomy" id="2695274"/>
    <lineage>
        <taxon>Bacteria</taxon>
        <taxon>Pseudomonadati</taxon>
        <taxon>Bacteroidota</taxon>
        <taxon>Sphingobacteriia</taxon>
        <taxon>Sphingobacteriales</taxon>
        <taxon>Sphingobacteriaceae</taxon>
        <taxon>Hufsiella</taxon>
    </lineage>
</organism>
<feature type="transmembrane region" description="Helical" evidence="1">
    <location>
        <begin position="100"/>
        <end position="122"/>
    </location>
</feature>
<feature type="transmembrane region" description="Helical" evidence="1">
    <location>
        <begin position="177"/>
        <end position="205"/>
    </location>
</feature>
<sequence>MLLATLLVIDFKKTVIHKFVWWIMAFFVAFLLSSVILNPFRTFYINTELSVIKLPYVVSFSRFMELFCCLIFVHYVCISFRKISIERIMRAVYRLIRFQIYWIGTFFVFVFCLYRFGILHVAQGNGFLVYDTTFNYSDIPSFRLKGFFVEGGPLGLFYAYLFVLYDGVLAIMKKKDLLGKAIIILIIYVAQSKAGYACLGLYLVYHVYSIINRGRYRLMLKAVGIPVIAVITSVFLYFLLISYLSVLSDDIRKSDPNDVNGAMDMGRVPAMIIVPNMVKKNYLLGIGLGNYPLLRNDPDYLGFFKAIPTSLWDSPGLGGLIDLLNEGGIIFFATFALILYIIFMKIKTSKILVIVFLSFVLPFVSGVQLYFIYPWFSLALIIILLREKELTYE</sequence>
<dbReference type="RefSeq" id="WP_160908399.1">
    <property type="nucleotide sequence ID" value="NZ_WVHS01000005.1"/>
</dbReference>
<feature type="transmembrane region" description="Helical" evidence="1">
    <location>
        <begin position="352"/>
        <end position="385"/>
    </location>
</feature>
<feature type="transmembrane region" description="Helical" evidence="1">
    <location>
        <begin position="20"/>
        <end position="40"/>
    </location>
</feature>
<proteinExistence type="predicted"/>
<feature type="transmembrane region" description="Helical" evidence="1">
    <location>
        <begin position="142"/>
        <end position="165"/>
    </location>
</feature>
<feature type="transmembrane region" description="Helical" evidence="1">
    <location>
        <begin position="225"/>
        <end position="246"/>
    </location>
</feature>